<dbReference type="SMART" id="SM00454">
    <property type="entry name" value="SAM"/>
    <property type="match status" value="1"/>
</dbReference>
<reference evidence="5 6" key="1">
    <citation type="submission" date="2018-10" db="EMBL/GenBank/DDBJ databases">
        <title>Fifty Aureobasidium pullulans genomes reveal a recombining polyextremotolerant generalist.</title>
        <authorList>
            <person name="Gostincar C."/>
            <person name="Turk M."/>
            <person name="Zajc J."/>
            <person name="Gunde-Cimerman N."/>
        </authorList>
    </citation>
    <scope>NUCLEOTIDE SEQUENCE [LARGE SCALE GENOMIC DNA]</scope>
    <source>
        <strain evidence="5">EXF-10085</strain>
        <strain evidence="4 6">EXF-11900</strain>
    </source>
</reference>
<name>A0A4S9D550_AURPU</name>
<evidence type="ECO:0000313" key="5">
    <source>
        <dbReference type="EMBL" id="THX15206.1"/>
    </source>
</evidence>
<dbReference type="InterPro" id="IPR029071">
    <property type="entry name" value="Ubiquitin-like_domsf"/>
</dbReference>
<evidence type="ECO:0000259" key="2">
    <source>
        <dbReference type="PROSITE" id="PS50105"/>
    </source>
</evidence>
<feature type="compositionally biased region" description="Low complexity" evidence="1">
    <location>
        <begin position="372"/>
        <end position="390"/>
    </location>
</feature>
<accession>A0A4S9D550</accession>
<dbReference type="Gene3D" id="3.10.20.90">
    <property type="entry name" value="Phosphatidylinositol 3-kinase Catalytic Subunit, Chain A, domain 1"/>
    <property type="match status" value="1"/>
</dbReference>
<dbReference type="InterPro" id="IPR000159">
    <property type="entry name" value="RA_dom"/>
</dbReference>
<feature type="region of interest" description="Disordered" evidence="1">
    <location>
        <begin position="503"/>
        <end position="531"/>
    </location>
</feature>
<dbReference type="Pfam" id="PF00788">
    <property type="entry name" value="RA"/>
    <property type="match status" value="1"/>
</dbReference>
<dbReference type="Gene3D" id="1.10.150.50">
    <property type="entry name" value="Transcription Factor, Ets-1"/>
    <property type="match status" value="1"/>
</dbReference>
<comment type="caution">
    <text evidence="5">The sequence shown here is derived from an EMBL/GenBank/DDBJ whole genome shotgun (WGS) entry which is preliminary data.</text>
</comment>
<feature type="compositionally biased region" description="Polar residues" evidence="1">
    <location>
        <begin position="309"/>
        <end position="324"/>
    </location>
</feature>
<protein>
    <recommendedName>
        <fullName evidence="7">RA-domain-containing protein</fullName>
    </recommendedName>
</protein>
<dbReference type="EMBL" id="QZAF01000330">
    <property type="protein sequence ID" value="THV68351.1"/>
    <property type="molecule type" value="Genomic_DNA"/>
</dbReference>
<dbReference type="PROSITE" id="PS50200">
    <property type="entry name" value="RA"/>
    <property type="match status" value="1"/>
</dbReference>
<dbReference type="GO" id="GO:0007165">
    <property type="term" value="P:signal transduction"/>
    <property type="evidence" value="ECO:0007669"/>
    <property type="project" value="InterPro"/>
</dbReference>
<dbReference type="Proteomes" id="UP000304951">
    <property type="component" value="Unassembled WGS sequence"/>
</dbReference>
<feature type="compositionally biased region" description="Low complexity" evidence="1">
    <location>
        <begin position="331"/>
        <end position="340"/>
    </location>
</feature>
<feature type="compositionally biased region" description="Polar residues" evidence="1">
    <location>
        <begin position="71"/>
        <end position="81"/>
    </location>
</feature>
<dbReference type="PANTHER" id="PTHR24135">
    <property type="entry name" value="SH3 AND MULTIPLE ANKYRIN REPEAT DOMAINS PROTEIN"/>
    <property type="match status" value="1"/>
</dbReference>
<dbReference type="GO" id="GO:0035255">
    <property type="term" value="F:ionotropic glutamate receptor binding"/>
    <property type="evidence" value="ECO:0007669"/>
    <property type="project" value="TreeGrafter"/>
</dbReference>
<feature type="domain" description="Ras-associating" evidence="3">
    <location>
        <begin position="415"/>
        <end position="488"/>
    </location>
</feature>
<dbReference type="SUPFAM" id="SSF54236">
    <property type="entry name" value="Ubiquitin-like"/>
    <property type="match status" value="1"/>
</dbReference>
<feature type="domain" description="SAM" evidence="2">
    <location>
        <begin position="100"/>
        <end position="163"/>
    </location>
</feature>
<dbReference type="Pfam" id="PF00536">
    <property type="entry name" value="SAM_1"/>
    <property type="match status" value="1"/>
</dbReference>
<feature type="region of interest" description="Disordered" evidence="1">
    <location>
        <begin position="240"/>
        <end position="408"/>
    </location>
</feature>
<dbReference type="CDD" id="cd01786">
    <property type="entry name" value="RA_STE50"/>
    <property type="match status" value="1"/>
</dbReference>
<dbReference type="SUPFAM" id="SSF47769">
    <property type="entry name" value="SAM/Pointed domain"/>
    <property type="match status" value="1"/>
</dbReference>
<gene>
    <name evidence="5" type="ORF">D6D13_02404</name>
    <name evidence="4" type="ORF">D6D28_06777</name>
</gene>
<evidence type="ECO:0000259" key="3">
    <source>
        <dbReference type="PROSITE" id="PS50200"/>
    </source>
</evidence>
<dbReference type="InterPro" id="IPR051569">
    <property type="entry name" value="SHANK"/>
</dbReference>
<dbReference type="PANTHER" id="PTHR24135:SF28">
    <property type="entry name" value="LD13733P"/>
    <property type="match status" value="1"/>
</dbReference>
<sequence length="531" mass="58592">MGKFLTITVVLARYRYLQQTALSVKTPLSRHVFHCNGHPDPEDDYLHPSYHSPTVPRSQLQDDDLDDDDMTTSAEHTPTTFSHSLSHSLNPSPTGLITQWTAEQVADWVAALGLTQYADAFVDEAITGLALVEMQHHDFKEMGIMSVGHRLSLLRGVYDIKIKQNVPLDPDHYVPLSAGDNASDMTATQDDIARIIESIRIRDSRILSAEIELRTLRDHFDRISEENRKLREDTLPVIRMVKDRSQLPPTPADGLGTPPADIKPEKSSGLSRKFSTKKLFLGGAPKNPSPTIHESSTLDPSAAAMAATSHLNPSLGQNSPNQLLPQPSPTSPAYTSSAQAMSAGNRSFPRDVPPSARPSYIEDPRQSHVSHAPSTTAPSSRRPAATSAPAQEDPPNSAPLPRSAREKDNPQVEIFKSFRVSIEDPCHKVLPVALQRYNINDDWRQYSLYIVYGDQERCLGLEEKPLMLFKQLEREGGKPMFMLRKHAAPVGEGWSANRTVPASEMQNLGPSRESVRRENADGGRALPGGVL</sequence>
<dbReference type="AlphaFoldDB" id="A0A4S9D550"/>
<evidence type="ECO:0000256" key="1">
    <source>
        <dbReference type="SAM" id="MobiDB-lite"/>
    </source>
</evidence>
<feature type="compositionally biased region" description="Acidic residues" evidence="1">
    <location>
        <begin position="61"/>
        <end position="70"/>
    </location>
</feature>
<organism evidence="5">
    <name type="scientific">Aureobasidium pullulans</name>
    <name type="common">Black yeast</name>
    <name type="synonym">Pullularia pullulans</name>
    <dbReference type="NCBI Taxonomy" id="5580"/>
    <lineage>
        <taxon>Eukaryota</taxon>
        <taxon>Fungi</taxon>
        <taxon>Dikarya</taxon>
        <taxon>Ascomycota</taxon>
        <taxon>Pezizomycotina</taxon>
        <taxon>Dothideomycetes</taxon>
        <taxon>Dothideomycetidae</taxon>
        <taxon>Dothideales</taxon>
        <taxon>Saccotheciaceae</taxon>
        <taxon>Aureobasidium</taxon>
    </lineage>
</organism>
<dbReference type="InterPro" id="IPR001660">
    <property type="entry name" value="SAM"/>
</dbReference>
<feature type="compositionally biased region" description="Polar residues" evidence="1">
    <location>
        <begin position="289"/>
        <end position="299"/>
    </location>
</feature>
<evidence type="ECO:0000313" key="6">
    <source>
        <dbReference type="Proteomes" id="UP000304951"/>
    </source>
</evidence>
<dbReference type="EMBL" id="QZAS01000006">
    <property type="protein sequence ID" value="THX15206.1"/>
    <property type="molecule type" value="Genomic_DNA"/>
</dbReference>
<evidence type="ECO:0000313" key="4">
    <source>
        <dbReference type="EMBL" id="THV68351.1"/>
    </source>
</evidence>
<evidence type="ECO:0008006" key="7">
    <source>
        <dbReference type="Google" id="ProtNLM"/>
    </source>
</evidence>
<dbReference type="SMART" id="SM00314">
    <property type="entry name" value="RA"/>
    <property type="match status" value="1"/>
</dbReference>
<dbReference type="InterPro" id="IPR013761">
    <property type="entry name" value="SAM/pointed_sf"/>
</dbReference>
<proteinExistence type="predicted"/>
<feature type="region of interest" description="Disordered" evidence="1">
    <location>
        <begin position="43"/>
        <end position="89"/>
    </location>
</feature>
<dbReference type="PROSITE" id="PS50105">
    <property type="entry name" value="SAM_DOMAIN"/>
    <property type="match status" value="1"/>
</dbReference>
<dbReference type="GO" id="GO:0030160">
    <property type="term" value="F:synaptic receptor adaptor activity"/>
    <property type="evidence" value="ECO:0007669"/>
    <property type="project" value="TreeGrafter"/>
</dbReference>